<evidence type="ECO:0000313" key="2">
    <source>
        <dbReference type="Proteomes" id="UP001163321"/>
    </source>
</evidence>
<accession>A0ACC0W9W4</accession>
<protein>
    <submittedName>
        <fullName evidence="1">Uncharacterized protein</fullName>
    </submittedName>
</protein>
<keyword evidence="2" id="KW-1185">Reference proteome</keyword>
<comment type="caution">
    <text evidence="1">The sequence shown here is derived from an EMBL/GenBank/DDBJ whole genome shotgun (WGS) entry which is preliminary data.</text>
</comment>
<organism evidence="1 2">
    <name type="scientific">Peronosclerospora sorghi</name>
    <dbReference type="NCBI Taxonomy" id="230839"/>
    <lineage>
        <taxon>Eukaryota</taxon>
        <taxon>Sar</taxon>
        <taxon>Stramenopiles</taxon>
        <taxon>Oomycota</taxon>
        <taxon>Peronosporomycetes</taxon>
        <taxon>Peronosporales</taxon>
        <taxon>Peronosporaceae</taxon>
        <taxon>Peronosclerospora</taxon>
    </lineage>
</organism>
<dbReference type="EMBL" id="CM047582">
    <property type="protein sequence ID" value="KAI9915435.1"/>
    <property type="molecule type" value="Genomic_DNA"/>
</dbReference>
<dbReference type="Proteomes" id="UP001163321">
    <property type="component" value="Chromosome 3"/>
</dbReference>
<name>A0ACC0W9W4_9STRA</name>
<sequence length="96" mass="10613">MSSCYLHQQVREQGGAYGSAVAQNEGTFSMSSHDDPNTFKTLEAYARARQCAVKEGFSSRDVNEALLSVFASVDAPKTPSMKGRMRFLRGITNEMR</sequence>
<evidence type="ECO:0000313" key="1">
    <source>
        <dbReference type="EMBL" id="KAI9915435.1"/>
    </source>
</evidence>
<reference evidence="1 2" key="1">
    <citation type="journal article" date="2022" name="bioRxiv">
        <title>The genome of the oomycete Peronosclerospora sorghi, a cosmopolitan pathogen of maize and sorghum, is inflated with dispersed pseudogenes.</title>
        <authorList>
            <person name="Fletcher K."/>
            <person name="Martin F."/>
            <person name="Isakeit T."/>
            <person name="Cavanaugh K."/>
            <person name="Magill C."/>
            <person name="Michelmore R."/>
        </authorList>
    </citation>
    <scope>NUCLEOTIDE SEQUENCE [LARGE SCALE GENOMIC DNA]</scope>
    <source>
        <strain evidence="1">P6</strain>
    </source>
</reference>
<gene>
    <name evidence="1" type="ORF">PsorP6_007242</name>
</gene>
<proteinExistence type="predicted"/>